<dbReference type="PRINTS" id="PR00501">
    <property type="entry name" value="KELCHREPEAT"/>
</dbReference>
<dbReference type="InterPro" id="IPR011043">
    <property type="entry name" value="Gal_Oxase/kelch_b-propeller"/>
</dbReference>
<name>A0A075MRS0_9ARCH</name>
<dbReference type="InterPro" id="IPR015915">
    <property type="entry name" value="Kelch-typ_b-propeller"/>
</dbReference>
<dbReference type="eggNOG" id="arCOG07536">
    <property type="taxonomic scope" value="Archaea"/>
</dbReference>
<dbReference type="SUPFAM" id="SSF50965">
    <property type="entry name" value="Galactose oxidase, central domain"/>
    <property type="match status" value="1"/>
</dbReference>
<feature type="transmembrane region" description="Helical" evidence="1">
    <location>
        <begin position="7"/>
        <end position="28"/>
    </location>
</feature>
<dbReference type="InterPro" id="IPR006652">
    <property type="entry name" value="Kelch_1"/>
</dbReference>
<sequence>MPARQTYVIVGSSMAAAVVIAIIVVLSITANSGISSSGVVATRLSESDTKSSSLAWTEGRLLPTSRTEVAGAAVDGKIYIIGGFDRTGKVVPTVEVYDPGTDKWNTAAPLPHPLHHAAAASYNGTLYVVGGYLEDNTPSDKLLAYDPKTDEWRQDDLAPMLTARGALAASFVNGTLYAVGGVNASFGSPAAGPLATNEAYDPKTNSWSQKAPMPTPRQHLAAAVLDSKLYAIGGRIDSLASNLASNEAYDPKSDAWTRLEPMPTKRGGIAAAAVGNAIYVFGGESPEGTFRNNEKYDTETSSWTRAPEMPTARHGLAAVALGNKIYVIGGGPQPGLTVSGANEIFSSVT</sequence>
<evidence type="ECO:0008006" key="4">
    <source>
        <dbReference type="Google" id="ProtNLM"/>
    </source>
</evidence>
<organism evidence="2 3">
    <name type="scientific">Candidatus Nitrososphaera evergladensis SR1</name>
    <dbReference type="NCBI Taxonomy" id="1459636"/>
    <lineage>
        <taxon>Archaea</taxon>
        <taxon>Nitrososphaerota</taxon>
        <taxon>Nitrososphaeria</taxon>
        <taxon>Nitrososphaerales</taxon>
        <taxon>Nitrososphaeraceae</taxon>
        <taxon>Nitrososphaera</taxon>
    </lineage>
</organism>
<dbReference type="Proteomes" id="UP000028194">
    <property type="component" value="Chromosome"/>
</dbReference>
<reference evidence="2 3" key="1">
    <citation type="journal article" date="2014" name="PLoS ONE">
        <title>Genome Sequence of Candidatus Nitrososphaera evergladensis from Group I.1b Enriched from Everglades Soil Reveals Novel Genomic Features of the Ammonia-Oxidizing Archaea.</title>
        <authorList>
            <person name="Zhalnina K.V."/>
            <person name="Dias R."/>
            <person name="Leonard M.T."/>
            <person name="Dorr de Quadros P."/>
            <person name="Camargo F.A."/>
            <person name="Drew J.C."/>
            <person name="Farmerie W.G."/>
            <person name="Daroub S.H."/>
            <person name="Triplett E.W."/>
        </authorList>
    </citation>
    <scope>NUCLEOTIDE SEQUENCE [LARGE SCALE GENOMIC DNA]</scope>
    <source>
        <strain evidence="2 3">SR1</strain>
    </source>
</reference>
<dbReference type="HOGENOM" id="CLU_004253_10_0_2"/>
<dbReference type="AlphaFoldDB" id="A0A075MRS0"/>
<dbReference type="KEGG" id="nev:NTE_00025"/>
<evidence type="ECO:0000313" key="2">
    <source>
        <dbReference type="EMBL" id="AIF82109.1"/>
    </source>
</evidence>
<protein>
    <recommendedName>
        <fullName evidence="4">Galactose oxidase</fullName>
    </recommendedName>
</protein>
<proteinExistence type="predicted"/>
<keyword evidence="3" id="KW-1185">Reference proteome</keyword>
<gene>
    <name evidence="2" type="ORF">NTE_00025</name>
</gene>
<keyword evidence="1" id="KW-1133">Transmembrane helix</keyword>
<dbReference type="Gene3D" id="2.120.10.80">
    <property type="entry name" value="Kelch-type beta propeller"/>
    <property type="match status" value="2"/>
</dbReference>
<dbReference type="EMBL" id="CP007174">
    <property type="protein sequence ID" value="AIF82109.1"/>
    <property type="molecule type" value="Genomic_DNA"/>
</dbReference>
<evidence type="ECO:0000313" key="3">
    <source>
        <dbReference type="Proteomes" id="UP000028194"/>
    </source>
</evidence>
<keyword evidence="1" id="KW-0472">Membrane</keyword>
<evidence type="ECO:0000256" key="1">
    <source>
        <dbReference type="SAM" id="Phobius"/>
    </source>
</evidence>
<accession>A0A075MRS0</accession>
<dbReference type="PANTHER" id="PTHR45632:SF24">
    <property type="entry name" value="GALACTOSE OXIDASE"/>
    <property type="match status" value="1"/>
</dbReference>
<keyword evidence="1" id="KW-0812">Transmembrane</keyword>
<dbReference type="SMART" id="SM00612">
    <property type="entry name" value="Kelch"/>
    <property type="match status" value="5"/>
</dbReference>
<dbReference type="PANTHER" id="PTHR45632">
    <property type="entry name" value="LD33804P"/>
    <property type="match status" value="1"/>
</dbReference>
<dbReference type="Pfam" id="PF24681">
    <property type="entry name" value="Kelch_KLHDC2_KLHL20_DRC7"/>
    <property type="match status" value="1"/>
</dbReference>